<protein>
    <recommendedName>
        <fullName evidence="3">TetR family transcriptional regulator</fullName>
    </recommendedName>
</protein>
<dbReference type="Proteomes" id="UP000605568">
    <property type="component" value="Unassembled WGS sequence"/>
</dbReference>
<proteinExistence type="predicted"/>
<keyword evidence="2" id="KW-1185">Reference proteome</keyword>
<organism evidence="1 2">
    <name type="scientific">Lentzea cavernae</name>
    <dbReference type="NCBI Taxonomy" id="2020703"/>
    <lineage>
        <taxon>Bacteria</taxon>
        <taxon>Bacillati</taxon>
        <taxon>Actinomycetota</taxon>
        <taxon>Actinomycetes</taxon>
        <taxon>Pseudonocardiales</taxon>
        <taxon>Pseudonocardiaceae</taxon>
        <taxon>Lentzea</taxon>
    </lineage>
</organism>
<evidence type="ECO:0008006" key="3">
    <source>
        <dbReference type="Google" id="ProtNLM"/>
    </source>
</evidence>
<gene>
    <name evidence="1" type="ORF">GCM10017774_43410</name>
</gene>
<evidence type="ECO:0000313" key="1">
    <source>
        <dbReference type="EMBL" id="GHH44217.1"/>
    </source>
</evidence>
<name>A0ABQ3MJI3_9PSEU</name>
<sequence>MVAAHFDGRERADTGRLITEFLERSSEVGGLAADQLLNAVHLATGLATSGAYTPDDDWRDLLTAIWHPLAEPR</sequence>
<accession>A0ABQ3MJI3</accession>
<comment type="caution">
    <text evidence="1">The sequence shown here is derived from an EMBL/GenBank/DDBJ whole genome shotgun (WGS) entry which is preliminary data.</text>
</comment>
<reference evidence="2" key="1">
    <citation type="journal article" date="2019" name="Int. J. Syst. Evol. Microbiol.">
        <title>The Global Catalogue of Microorganisms (GCM) 10K type strain sequencing project: providing services to taxonomists for standard genome sequencing and annotation.</title>
        <authorList>
            <consortium name="The Broad Institute Genomics Platform"/>
            <consortium name="The Broad Institute Genome Sequencing Center for Infectious Disease"/>
            <person name="Wu L."/>
            <person name="Ma J."/>
        </authorList>
    </citation>
    <scope>NUCLEOTIDE SEQUENCE [LARGE SCALE GENOMIC DNA]</scope>
    <source>
        <strain evidence="2">CGMCC 4.7367</strain>
    </source>
</reference>
<dbReference type="EMBL" id="BNAR01000006">
    <property type="protein sequence ID" value="GHH44217.1"/>
    <property type="molecule type" value="Genomic_DNA"/>
</dbReference>
<evidence type="ECO:0000313" key="2">
    <source>
        <dbReference type="Proteomes" id="UP000605568"/>
    </source>
</evidence>